<keyword evidence="1" id="KW-0175">Coiled coil</keyword>
<dbReference type="GeneID" id="17290039"/>
<dbReference type="EnsemblProtists" id="EKX33305">
    <property type="protein sequence ID" value="EKX33305"/>
    <property type="gene ID" value="GUITHDRAFT_120519"/>
</dbReference>
<dbReference type="KEGG" id="gtt:GUITHDRAFT_120519"/>
<dbReference type="HOGENOM" id="CLU_786298_0_0_1"/>
<gene>
    <name evidence="2" type="ORF">GUITHDRAFT_120519</name>
</gene>
<proteinExistence type="predicted"/>
<evidence type="ECO:0000256" key="1">
    <source>
        <dbReference type="SAM" id="Coils"/>
    </source>
</evidence>
<sequence>MTQFQPSSLERKVVELRRDFYRILRRSARTRDAKPEEKEQTRGNVCINGDCPQTCERVWASDAAASLARSSGVYSSKWEGVALALASSKYQEAEEQQNLAVGSDAASEDSLRRLHHELKHVKDLEEYVEESEDDQRQHEWWKWSKQELLAKARKMQDFRKKQKMTLKILRRLEREANDHIDCLRAAVRTCRSVLHDMEKKMTARIEELEEYLEVAIETSCSKLDMEGTLRVVRETESDKLKLYNAEKQQAKAELQQAQRAAQTANKEREEMAKKLSGLEKQHRDLQAQADLASSATKKLGMLGIHMADRKNIETRQVARSKVQEETEEHLPQPTTFFADSLRDLTRELITDDS</sequence>
<dbReference type="EMBL" id="JH993147">
    <property type="protein sequence ID" value="EKX33305.1"/>
    <property type="molecule type" value="Genomic_DNA"/>
</dbReference>
<organism evidence="2">
    <name type="scientific">Guillardia theta (strain CCMP2712)</name>
    <name type="common">Cryptophyte</name>
    <dbReference type="NCBI Taxonomy" id="905079"/>
    <lineage>
        <taxon>Eukaryota</taxon>
        <taxon>Cryptophyceae</taxon>
        <taxon>Pyrenomonadales</taxon>
        <taxon>Geminigeraceae</taxon>
        <taxon>Guillardia</taxon>
    </lineage>
</organism>
<protein>
    <submittedName>
        <fullName evidence="2 3">Uncharacterized protein</fullName>
    </submittedName>
</protein>
<name>L1IBV7_GUITC</name>
<reference evidence="4" key="2">
    <citation type="submission" date="2012-11" db="EMBL/GenBank/DDBJ databases">
        <authorList>
            <person name="Kuo A."/>
            <person name="Curtis B.A."/>
            <person name="Tanifuji G."/>
            <person name="Burki F."/>
            <person name="Gruber A."/>
            <person name="Irimia M."/>
            <person name="Maruyama S."/>
            <person name="Arias M.C."/>
            <person name="Ball S.G."/>
            <person name="Gile G.H."/>
            <person name="Hirakawa Y."/>
            <person name="Hopkins J.F."/>
            <person name="Rensing S.A."/>
            <person name="Schmutz J."/>
            <person name="Symeonidi A."/>
            <person name="Elias M."/>
            <person name="Eveleigh R.J."/>
            <person name="Herman E.K."/>
            <person name="Klute M.J."/>
            <person name="Nakayama T."/>
            <person name="Obornik M."/>
            <person name="Reyes-Prieto A."/>
            <person name="Armbrust E.V."/>
            <person name="Aves S.J."/>
            <person name="Beiko R.G."/>
            <person name="Coutinho P."/>
            <person name="Dacks J.B."/>
            <person name="Durnford D.G."/>
            <person name="Fast N.M."/>
            <person name="Green B.R."/>
            <person name="Grisdale C."/>
            <person name="Hempe F."/>
            <person name="Henrissat B."/>
            <person name="Hoppner M.P."/>
            <person name="Ishida K.-I."/>
            <person name="Kim E."/>
            <person name="Koreny L."/>
            <person name="Kroth P.G."/>
            <person name="Liu Y."/>
            <person name="Malik S.-B."/>
            <person name="Maier U.G."/>
            <person name="McRose D."/>
            <person name="Mock T."/>
            <person name="Neilson J.A."/>
            <person name="Onodera N.T."/>
            <person name="Poole A.M."/>
            <person name="Pritham E.J."/>
            <person name="Richards T.A."/>
            <person name="Rocap G."/>
            <person name="Roy S.W."/>
            <person name="Sarai C."/>
            <person name="Schaack S."/>
            <person name="Shirato S."/>
            <person name="Slamovits C.H."/>
            <person name="Spencer D.F."/>
            <person name="Suzuki S."/>
            <person name="Worden A.Z."/>
            <person name="Zauner S."/>
            <person name="Barry K."/>
            <person name="Bell C."/>
            <person name="Bharti A.K."/>
            <person name="Crow J.A."/>
            <person name="Grimwood J."/>
            <person name="Kramer R."/>
            <person name="Lindquist E."/>
            <person name="Lucas S."/>
            <person name="Salamov A."/>
            <person name="McFadden G.I."/>
            <person name="Lane C.E."/>
            <person name="Keeling P.J."/>
            <person name="Gray M.W."/>
            <person name="Grigoriev I.V."/>
            <person name="Archibald J.M."/>
        </authorList>
    </citation>
    <scope>NUCLEOTIDE SEQUENCE</scope>
    <source>
        <strain evidence="4">CCMP2712</strain>
    </source>
</reference>
<keyword evidence="4" id="KW-1185">Reference proteome</keyword>
<dbReference type="Proteomes" id="UP000011087">
    <property type="component" value="Unassembled WGS sequence"/>
</dbReference>
<dbReference type="PaxDb" id="55529-EKX33305"/>
<reference evidence="3" key="3">
    <citation type="submission" date="2015-06" db="UniProtKB">
        <authorList>
            <consortium name="EnsemblProtists"/>
        </authorList>
    </citation>
    <scope>IDENTIFICATION</scope>
</reference>
<evidence type="ECO:0000313" key="4">
    <source>
        <dbReference type="Proteomes" id="UP000011087"/>
    </source>
</evidence>
<accession>L1IBV7</accession>
<evidence type="ECO:0000313" key="2">
    <source>
        <dbReference type="EMBL" id="EKX33305.1"/>
    </source>
</evidence>
<feature type="coiled-coil region" evidence="1">
    <location>
        <begin position="198"/>
        <end position="295"/>
    </location>
</feature>
<evidence type="ECO:0000313" key="3">
    <source>
        <dbReference type="EnsemblProtists" id="EKX33305"/>
    </source>
</evidence>
<dbReference type="AlphaFoldDB" id="L1IBV7"/>
<reference evidence="2 4" key="1">
    <citation type="journal article" date="2012" name="Nature">
        <title>Algal genomes reveal evolutionary mosaicism and the fate of nucleomorphs.</title>
        <authorList>
            <consortium name="DOE Joint Genome Institute"/>
            <person name="Curtis B.A."/>
            <person name="Tanifuji G."/>
            <person name="Burki F."/>
            <person name="Gruber A."/>
            <person name="Irimia M."/>
            <person name="Maruyama S."/>
            <person name="Arias M.C."/>
            <person name="Ball S.G."/>
            <person name="Gile G.H."/>
            <person name="Hirakawa Y."/>
            <person name="Hopkins J.F."/>
            <person name="Kuo A."/>
            <person name="Rensing S.A."/>
            <person name="Schmutz J."/>
            <person name="Symeonidi A."/>
            <person name="Elias M."/>
            <person name="Eveleigh R.J."/>
            <person name="Herman E.K."/>
            <person name="Klute M.J."/>
            <person name="Nakayama T."/>
            <person name="Obornik M."/>
            <person name="Reyes-Prieto A."/>
            <person name="Armbrust E.V."/>
            <person name="Aves S.J."/>
            <person name="Beiko R.G."/>
            <person name="Coutinho P."/>
            <person name="Dacks J.B."/>
            <person name="Durnford D.G."/>
            <person name="Fast N.M."/>
            <person name="Green B.R."/>
            <person name="Grisdale C.J."/>
            <person name="Hempel F."/>
            <person name="Henrissat B."/>
            <person name="Hoppner M.P."/>
            <person name="Ishida K."/>
            <person name="Kim E."/>
            <person name="Koreny L."/>
            <person name="Kroth P.G."/>
            <person name="Liu Y."/>
            <person name="Malik S.B."/>
            <person name="Maier U.G."/>
            <person name="McRose D."/>
            <person name="Mock T."/>
            <person name="Neilson J.A."/>
            <person name="Onodera N.T."/>
            <person name="Poole A.M."/>
            <person name="Pritham E.J."/>
            <person name="Richards T.A."/>
            <person name="Rocap G."/>
            <person name="Roy S.W."/>
            <person name="Sarai C."/>
            <person name="Schaack S."/>
            <person name="Shirato S."/>
            <person name="Slamovits C.H."/>
            <person name="Spencer D.F."/>
            <person name="Suzuki S."/>
            <person name="Worden A.Z."/>
            <person name="Zauner S."/>
            <person name="Barry K."/>
            <person name="Bell C."/>
            <person name="Bharti A.K."/>
            <person name="Crow J.A."/>
            <person name="Grimwood J."/>
            <person name="Kramer R."/>
            <person name="Lindquist E."/>
            <person name="Lucas S."/>
            <person name="Salamov A."/>
            <person name="McFadden G.I."/>
            <person name="Lane C.E."/>
            <person name="Keeling P.J."/>
            <person name="Gray M.W."/>
            <person name="Grigoriev I.V."/>
            <person name="Archibald J.M."/>
        </authorList>
    </citation>
    <scope>NUCLEOTIDE SEQUENCE</scope>
    <source>
        <strain evidence="2 4">CCMP2712</strain>
    </source>
</reference>
<dbReference type="RefSeq" id="XP_005820285.1">
    <property type="nucleotide sequence ID" value="XM_005820228.1"/>
</dbReference>